<dbReference type="Proteomes" id="UP001302367">
    <property type="component" value="Chromosome 2"/>
</dbReference>
<dbReference type="RefSeq" id="XP_065458338.1">
    <property type="nucleotide sequence ID" value="XM_065602266.1"/>
</dbReference>
<proteinExistence type="predicted"/>
<evidence type="ECO:0000313" key="2">
    <source>
        <dbReference type="Proteomes" id="UP001302367"/>
    </source>
</evidence>
<reference evidence="1 2" key="1">
    <citation type="submission" date="2023-09" db="EMBL/GenBank/DDBJ databases">
        <title>Complete-Gapless Cercospora beticola genome.</title>
        <authorList>
            <person name="Wyatt N.A."/>
            <person name="Spanner R.E."/>
            <person name="Bolton M.D."/>
        </authorList>
    </citation>
    <scope>NUCLEOTIDE SEQUENCE [LARGE SCALE GENOMIC DNA]</scope>
    <source>
        <strain evidence="1">Cb09-40</strain>
    </source>
</reference>
<dbReference type="SUPFAM" id="SSF54427">
    <property type="entry name" value="NTF2-like"/>
    <property type="match status" value="1"/>
</dbReference>
<evidence type="ECO:0000313" key="1">
    <source>
        <dbReference type="EMBL" id="WPA97913.1"/>
    </source>
</evidence>
<gene>
    <name evidence="1" type="ORF">RHO25_002524</name>
</gene>
<keyword evidence="2" id="KW-1185">Reference proteome</keyword>
<name>A0ABZ0NEE8_CERBT</name>
<evidence type="ECO:0008006" key="3">
    <source>
        <dbReference type="Google" id="ProtNLM"/>
    </source>
</evidence>
<accession>A0ABZ0NEE8</accession>
<dbReference type="Gene3D" id="3.10.450.50">
    <property type="match status" value="1"/>
</dbReference>
<dbReference type="EMBL" id="CP134185">
    <property type="protein sequence ID" value="WPA97913.1"/>
    <property type="molecule type" value="Genomic_DNA"/>
</dbReference>
<dbReference type="InterPro" id="IPR032710">
    <property type="entry name" value="NTF2-like_dom_sf"/>
</dbReference>
<dbReference type="GeneID" id="90643866"/>
<protein>
    <recommendedName>
        <fullName evidence="3">SnoaL-like domain-containing protein</fullName>
    </recommendedName>
</protein>
<organism evidence="1 2">
    <name type="scientific">Cercospora beticola</name>
    <name type="common">Sugarbeet leaf spot fungus</name>
    <dbReference type="NCBI Taxonomy" id="122368"/>
    <lineage>
        <taxon>Eukaryota</taxon>
        <taxon>Fungi</taxon>
        <taxon>Dikarya</taxon>
        <taxon>Ascomycota</taxon>
        <taxon>Pezizomycotina</taxon>
        <taxon>Dothideomycetes</taxon>
        <taxon>Dothideomycetidae</taxon>
        <taxon>Mycosphaerellales</taxon>
        <taxon>Mycosphaerellaceae</taxon>
        <taxon>Cercospora</taxon>
    </lineage>
</organism>
<sequence>MHSMGLGTSSGSIVPPYDSTTQNIEDLTSLFANAINARNFDAKSSPWNKVTPSFRAQPVFAENRQLDVHELLAHWRTVFEEFPNMYVRTVDRYTRLLDEGNLAENYETLEIMNAPEGVIKQMIGRCTWVFREGEWRIASYKAMNGMNPA</sequence>